<feature type="chain" id="PRO_5040028234" evidence="6">
    <location>
        <begin position="27"/>
        <end position="289"/>
    </location>
</feature>
<dbReference type="EMBL" id="JACBFH010000003">
    <property type="protein sequence ID" value="NYY96553.1"/>
    <property type="molecule type" value="Genomic_DNA"/>
</dbReference>
<proteinExistence type="inferred from homology"/>
<evidence type="ECO:0000313" key="9">
    <source>
        <dbReference type="EMBL" id="NYY96553.1"/>
    </source>
</evidence>
<feature type="domain" description="Outer membrane protein beta-barrel" evidence="7">
    <location>
        <begin position="46"/>
        <end position="289"/>
    </location>
</feature>
<evidence type="ECO:0000256" key="5">
    <source>
        <dbReference type="ARBA" id="ARBA00038306"/>
    </source>
</evidence>
<evidence type="ECO:0000256" key="3">
    <source>
        <dbReference type="ARBA" id="ARBA00023136"/>
    </source>
</evidence>
<reference evidence="10 11" key="3">
    <citation type="journal article" date="2022" name="Int. J. Syst. Evol. Microbiol.">
        <title>Strains of Bradyrhizobium barranii sp. nov. associated with legumes native to Canada are symbionts of soybeans and belong to different subspecies (subsp. barranii subsp. nov. and subsp. apii subsp. nov.) and symbiovars (sv. glycinearum and sv. septentrionale).</title>
        <authorList>
            <person name="Bromfield E.S.P."/>
            <person name="Cloutier S."/>
            <person name="Wasai-Hara S."/>
            <person name="Minamisawa K."/>
        </authorList>
    </citation>
    <scope>NUCLEOTIDE SEQUENCE [LARGE SCALE GENOMIC DNA]</scope>
    <source>
        <strain evidence="10 11">323S2</strain>
        <plasmid evidence="11">pBb323S2b</plasmid>
    </source>
</reference>
<dbReference type="EMBL" id="CP088281">
    <property type="protein sequence ID" value="UGX99636.1"/>
    <property type="molecule type" value="Genomic_DNA"/>
</dbReference>
<keyword evidence="10" id="KW-0614">Plasmid</keyword>
<dbReference type="Pfam" id="PF13505">
    <property type="entry name" value="OMP_b-brl"/>
    <property type="match status" value="1"/>
</dbReference>
<evidence type="ECO:0000259" key="7">
    <source>
        <dbReference type="Pfam" id="PF13505"/>
    </source>
</evidence>
<dbReference type="RefSeq" id="WP_166354375.1">
    <property type="nucleotide sequence ID" value="NZ_CP049701.1"/>
</dbReference>
<dbReference type="InterPro" id="IPR011250">
    <property type="entry name" value="OMP/PagP_B-barrel"/>
</dbReference>
<keyword evidence="3" id="KW-0472">Membrane</keyword>
<dbReference type="Proteomes" id="UP000564836">
    <property type="component" value="Plasmid pBb323S2b"/>
</dbReference>
<keyword evidence="4" id="KW-0998">Cell outer membrane</keyword>
<dbReference type="InterPro" id="IPR051692">
    <property type="entry name" value="OMP-like"/>
</dbReference>
<reference evidence="10 11" key="1">
    <citation type="journal article" date="2017" name="Syst. Appl. Microbiol.">
        <title>Soybeans inoculated with root zone soils of Canadian native legumes harbour diverse and novel Bradyrhizobium spp. that possess agricultural potential.</title>
        <authorList>
            <person name="Bromfield E.S.P."/>
            <person name="Cloutier S."/>
            <person name="Tambong J.T."/>
            <person name="Tran Thi T.V."/>
        </authorList>
    </citation>
    <scope>NUCLEOTIDE SEQUENCE [LARGE SCALE GENOMIC DNA]</scope>
    <source>
        <strain evidence="10 11">323S2</strain>
    </source>
</reference>
<dbReference type="InterPro" id="IPR027385">
    <property type="entry name" value="Beta-barrel_OMP"/>
</dbReference>
<sequence>MKCNKQLSLASIIAFGTIAFGSGSLAADLPAAPVVKAPAPVYPLFSWTGGYIGGSVGSGWGTSQTDLAVGNTFIGAPVNQTVNQLIGGTADLNVPLPQVQLNGFLGGVQAGYNFQSGVMVYGVESDFLWSGIKGRTGCFVVLNCTNDTKWIADITGRVGVTVGDRGLVYIKGGAAWADSSIGINQSFAVTSNLGAGFAANGAADGRATKNIFGGTLGAGIEYAFLPGWSAKVEYDYFDFGRQDVKLPVSVAGRVQTGDGAPGAIAVGVTTPVSLKQQLHTIRVGVNYHF</sequence>
<dbReference type="AlphaFoldDB" id="A0A7Z0QMR4"/>
<keyword evidence="2 6" id="KW-0732">Signal</keyword>
<evidence type="ECO:0000313" key="8">
    <source>
        <dbReference type="EMBL" id="NYY96364.1"/>
    </source>
</evidence>
<evidence type="ECO:0000256" key="4">
    <source>
        <dbReference type="ARBA" id="ARBA00023237"/>
    </source>
</evidence>
<dbReference type="Gene3D" id="2.40.160.20">
    <property type="match status" value="1"/>
</dbReference>
<accession>A0A7Z0QMR4</accession>
<evidence type="ECO:0000256" key="1">
    <source>
        <dbReference type="ARBA" id="ARBA00004442"/>
    </source>
</evidence>
<evidence type="ECO:0000256" key="6">
    <source>
        <dbReference type="SAM" id="SignalP"/>
    </source>
</evidence>
<reference evidence="9" key="2">
    <citation type="submission" date="2020-06" db="EMBL/GenBank/DDBJ databases">
        <title>Whole Genome Sequence of Bradyrhizobium sp. Strain 323S2.</title>
        <authorList>
            <person name="Bromfield E.S.P."/>
        </authorList>
    </citation>
    <scope>NUCLEOTIDE SEQUENCE [LARGE SCALE GENOMIC DNA]</scope>
    <source>
        <strain evidence="9">323S2</strain>
    </source>
</reference>
<dbReference type="PANTHER" id="PTHR34001:SF3">
    <property type="entry name" value="BLL7405 PROTEIN"/>
    <property type="match status" value="1"/>
</dbReference>
<dbReference type="SUPFAM" id="SSF56925">
    <property type="entry name" value="OMPA-like"/>
    <property type="match status" value="1"/>
</dbReference>
<evidence type="ECO:0000256" key="2">
    <source>
        <dbReference type="ARBA" id="ARBA00022729"/>
    </source>
</evidence>
<protein>
    <submittedName>
        <fullName evidence="10">Outer membrane beta-barrel protein</fullName>
    </submittedName>
    <submittedName>
        <fullName evidence="9">Porin family protein</fullName>
    </submittedName>
</protein>
<name>A0A7Z0QMR4_9BRAD</name>
<comment type="subcellular location">
    <subcellularLocation>
        <location evidence="1">Cell outer membrane</location>
    </subcellularLocation>
</comment>
<comment type="similarity">
    <text evidence="5">Belongs to the Omp25/RopB family.</text>
</comment>
<geneLocation type="plasmid" evidence="10 11">
    <name>pBb323S2b</name>
</geneLocation>
<dbReference type="PANTHER" id="PTHR34001">
    <property type="entry name" value="BLL7405 PROTEIN"/>
    <property type="match status" value="1"/>
</dbReference>
<evidence type="ECO:0000313" key="10">
    <source>
        <dbReference type="EMBL" id="UGX99636.1"/>
    </source>
</evidence>
<dbReference type="GO" id="GO:0009279">
    <property type="term" value="C:cell outer membrane"/>
    <property type="evidence" value="ECO:0007669"/>
    <property type="project" value="UniProtKB-SubCell"/>
</dbReference>
<dbReference type="EMBL" id="JACBFH010000003">
    <property type="protein sequence ID" value="NYY96364.1"/>
    <property type="molecule type" value="Genomic_DNA"/>
</dbReference>
<evidence type="ECO:0000313" key="11">
    <source>
        <dbReference type="Proteomes" id="UP000564836"/>
    </source>
</evidence>
<gene>
    <name evidence="10" type="ORF">G6321_00054150</name>
    <name evidence="8" type="ORF">G6321_50805</name>
    <name evidence="9" type="ORF">G6321_52180</name>
</gene>
<organism evidence="9">
    <name type="scientific">Bradyrhizobium barranii subsp. barranii</name>
    <dbReference type="NCBI Taxonomy" id="2823807"/>
    <lineage>
        <taxon>Bacteria</taxon>
        <taxon>Pseudomonadati</taxon>
        <taxon>Pseudomonadota</taxon>
        <taxon>Alphaproteobacteria</taxon>
        <taxon>Hyphomicrobiales</taxon>
        <taxon>Nitrobacteraceae</taxon>
        <taxon>Bradyrhizobium</taxon>
        <taxon>Bradyrhizobium barranii</taxon>
    </lineage>
</organism>
<feature type="signal peptide" evidence="6">
    <location>
        <begin position="1"/>
        <end position="26"/>
    </location>
</feature>